<dbReference type="Gene3D" id="3.30.420.40">
    <property type="match status" value="2"/>
</dbReference>
<evidence type="ECO:0000256" key="4">
    <source>
        <dbReference type="ARBA" id="ARBA00023016"/>
    </source>
</evidence>
<reference evidence="8" key="1">
    <citation type="submission" date="2020-01" db="EMBL/GenBank/DDBJ databases">
        <authorList>
            <person name="Mishra B."/>
        </authorList>
    </citation>
    <scope>NUCLEOTIDE SEQUENCE [LARGE SCALE GENOMIC DNA]</scope>
</reference>
<dbReference type="InterPro" id="IPR029047">
    <property type="entry name" value="HSP70_peptide-bd_sf"/>
</dbReference>
<accession>A0A6D2ICU7</accession>
<dbReference type="AlphaFoldDB" id="A0A6D2ICU7"/>
<dbReference type="PANTHER" id="PTHR19375">
    <property type="entry name" value="HEAT SHOCK PROTEIN 70KDA"/>
    <property type="match status" value="1"/>
</dbReference>
<dbReference type="SUPFAM" id="SSF100934">
    <property type="entry name" value="Heat shock protein 70kD (HSP70), C-terminal subdomain"/>
    <property type="match status" value="1"/>
</dbReference>
<evidence type="ECO:0000256" key="2">
    <source>
        <dbReference type="ARBA" id="ARBA00022741"/>
    </source>
</evidence>
<protein>
    <recommendedName>
        <fullName evidence="10">Heat shock 70 kDa protein</fullName>
    </recommendedName>
</protein>
<comment type="caution">
    <text evidence="8">The sequence shown here is derived from an EMBL/GenBank/DDBJ whole genome shotgun (WGS) entry which is preliminary data.</text>
</comment>
<evidence type="ECO:0000256" key="3">
    <source>
        <dbReference type="ARBA" id="ARBA00022840"/>
    </source>
</evidence>
<dbReference type="PROSITE" id="PS00329">
    <property type="entry name" value="HSP70_2"/>
    <property type="match status" value="1"/>
</dbReference>
<keyword evidence="2 6" id="KW-0547">Nucleotide-binding</keyword>
<evidence type="ECO:0008006" key="10">
    <source>
        <dbReference type="Google" id="ProtNLM"/>
    </source>
</evidence>
<dbReference type="FunFam" id="1.20.1270.10:FF:000016">
    <property type="entry name" value="Heat shock protein 70"/>
    <property type="match status" value="1"/>
</dbReference>
<evidence type="ECO:0000256" key="6">
    <source>
        <dbReference type="RuleBase" id="RU003322"/>
    </source>
</evidence>
<keyword evidence="3 6" id="KW-0067">ATP-binding</keyword>
<sequence>MVLIKMKEVAESFLGQTIQNAVVTVPAYFNDSQRQATKDAGSISGLNVLRIINEPTAAAIAYGLDKKGTKAGERNVLIFDLGGGTFDVSLLTIEEGVFEVKATAGDTHLGGEDFDNRLVNHFVAEFRRKHKKDISGNARALRRLRTACERAKRTLSSTAQTTIEIDSLHEGVDFYATISRARFEEMNMDLFRKCMDPVEKVLRDSKIDKSSVHEVVLVGGSTRIPKIQQLLQDFFNGKELCKSINPDEAVAYGAAVQAAILTGEGSDKVQDLLLLDVAPLSLGIETAGGVMTVLIPRNTTVPCKKEQVFSTYADNQPGVLIQVYEGERARTKDNNLLGTFELKGIPPAPRGVPQVNVCFDIDANGILNVSAEDKTAGVKNQITITNDKGRLSKEEIEKMVQDAEKYKAEDEQVKKKVEAKNSLENYAYNMRNTIKDEKLAGKLDQDDKQKIEKAIDETIEWIEGNQLAEVDEFEYRLKELEGICNPIISKMYQGGASAGAPNGGMPTDGGSGSSGGAGGPKIEEVD</sequence>
<name>A0A6D2ICU7_9BRAS</name>
<dbReference type="InterPro" id="IPR013126">
    <property type="entry name" value="Hsp_70_fam"/>
</dbReference>
<dbReference type="PRINTS" id="PR00301">
    <property type="entry name" value="HEATSHOCK70"/>
</dbReference>
<feature type="region of interest" description="Disordered" evidence="7">
    <location>
        <begin position="496"/>
        <end position="526"/>
    </location>
</feature>
<dbReference type="FunFam" id="3.30.420.40:FF:000545">
    <property type="entry name" value="Endoplasmic reticulum chaperone BiP"/>
    <property type="match status" value="1"/>
</dbReference>
<keyword evidence="4" id="KW-0346">Stress response</keyword>
<comment type="similarity">
    <text evidence="1 6">Belongs to the heat shock protein 70 family.</text>
</comment>
<evidence type="ECO:0000256" key="1">
    <source>
        <dbReference type="ARBA" id="ARBA00007381"/>
    </source>
</evidence>
<dbReference type="SUPFAM" id="SSF100920">
    <property type="entry name" value="Heat shock protein 70kD (HSP70), peptide-binding domain"/>
    <property type="match status" value="1"/>
</dbReference>
<dbReference type="FunFam" id="3.90.640.10:FF:000002">
    <property type="entry name" value="Heat shock 70 kDa"/>
    <property type="match status" value="1"/>
</dbReference>
<evidence type="ECO:0000256" key="5">
    <source>
        <dbReference type="ARBA" id="ARBA00023186"/>
    </source>
</evidence>
<dbReference type="InterPro" id="IPR043129">
    <property type="entry name" value="ATPase_NBD"/>
</dbReference>
<dbReference type="SUPFAM" id="SSF53067">
    <property type="entry name" value="Actin-like ATPase domain"/>
    <property type="match status" value="2"/>
</dbReference>
<dbReference type="OrthoDB" id="3789372at2759"/>
<evidence type="ECO:0000313" key="9">
    <source>
        <dbReference type="Proteomes" id="UP000467841"/>
    </source>
</evidence>
<dbReference type="InterPro" id="IPR018181">
    <property type="entry name" value="Heat_shock_70_CS"/>
</dbReference>
<dbReference type="FunFam" id="2.60.34.10:FF:000002">
    <property type="entry name" value="Heat shock 70 kDa"/>
    <property type="match status" value="1"/>
</dbReference>
<dbReference type="GO" id="GO:0005524">
    <property type="term" value="F:ATP binding"/>
    <property type="evidence" value="ECO:0007669"/>
    <property type="project" value="UniProtKB-KW"/>
</dbReference>
<dbReference type="PROSITE" id="PS01036">
    <property type="entry name" value="HSP70_3"/>
    <property type="match status" value="1"/>
</dbReference>
<keyword evidence="9" id="KW-1185">Reference proteome</keyword>
<dbReference type="GO" id="GO:0140662">
    <property type="term" value="F:ATP-dependent protein folding chaperone"/>
    <property type="evidence" value="ECO:0007669"/>
    <property type="project" value="InterPro"/>
</dbReference>
<dbReference type="Gene3D" id="2.60.34.10">
    <property type="entry name" value="Substrate Binding Domain Of DNAk, Chain A, domain 1"/>
    <property type="match status" value="1"/>
</dbReference>
<dbReference type="FunFam" id="3.30.420.40:FF:000172">
    <property type="entry name" value="Heat shock 70 kDa protein"/>
    <property type="match status" value="2"/>
</dbReference>
<evidence type="ECO:0000256" key="7">
    <source>
        <dbReference type="SAM" id="MobiDB-lite"/>
    </source>
</evidence>
<feature type="compositionally biased region" description="Gly residues" evidence="7">
    <location>
        <begin position="506"/>
        <end position="519"/>
    </location>
</feature>
<dbReference type="EMBL" id="CACVBM020001048">
    <property type="protein sequence ID" value="CAA7026040.1"/>
    <property type="molecule type" value="Genomic_DNA"/>
</dbReference>
<gene>
    <name evidence="8" type="ORF">MERR_LOCUS13275</name>
</gene>
<dbReference type="Gene3D" id="1.20.1270.10">
    <property type="match status" value="1"/>
</dbReference>
<dbReference type="Pfam" id="PF00012">
    <property type="entry name" value="HSP70"/>
    <property type="match status" value="1"/>
</dbReference>
<dbReference type="InterPro" id="IPR029048">
    <property type="entry name" value="HSP70_C_sf"/>
</dbReference>
<dbReference type="Gene3D" id="3.90.640.10">
    <property type="entry name" value="Actin, Chain A, domain 4"/>
    <property type="match status" value="1"/>
</dbReference>
<keyword evidence="5" id="KW-0143">Chaperone</keyword>
<dbReference type="Proteomes" id="UP000467841">
    <property type="component" value="Unassembled WGS sequence"/>
</dbReference>
<evidence type="ECO:0000313" key="8">
    <source>
        <dbReference type="EMBL" id="CAA7026040.1"/>
    </source>
</evidence>
<organism evidence="8 9">
    <name type="scientific">Microthlaspi erraticum</name>
    <dbReference type="NCBI Taxonomy" id="1685480"/>
    <lineage>
        <taxon>Eukaryota</taxon>
        <taxon>Viridiplantae</taxon>
        <taxon>Streptophyta</taxon>
        <taxon>Embryophyta</taxon>
        <taxon>Tracheophyta</taxon>
        <taxon>Spermatophyta</taxon>
        <taxon>Magnoliopsida</taxon>
        <taxon>eudicotyledons</taxon>
        <taxon>Gunneridae</taxon>
        <taxon>Pentapetalae</taxon>
        <taxon>rosids</taxon>
        <taxon>malvids</taxon>
        <taxon>Brassicales</taxon>
        <taxon>Brassicaceae</taxon>
        <taxon>Coluteocarpeae</taxon>
        <taxon>Microthlaspi</taxon>
    </lineage>
</organism>
<proteinExistence type="inferred from homology"/>